<feature type="domain" description="Alcohol dehydrogenase-like N-terminal" evidence="7">
    <location>
        <begin position="65"/>
        <end position="103"/>
    </location>
</feature>
<protein>
    <submittedName>
        <fullName evidence="8">Zinc-binding dehydrogenase</fullName>
    </submittedName>
</protein>
<proteinExistence type="inferred from homology"/>
<evidence type="ECO:0000256" key="4">
    <source>
        <dbReference type="ARBA" id="ARBA00022833"/>
    </source>
</evidence>
<evidence type="ECO:0000256" key="5">
    <source>
        <dbReference type="ARBA" id="ARBA00023002"/>
    </source>
</evidence>
<keyword evidence="3" id="KW-0479">Metal-binding</keyword>
<keyword evidence="5" id="KW-0560">Oxidoreductase</keyword>
<evidence type="ECO:0000256" key="3">
    <source>
        <dbReference type="ARBA" id="ARBA00022723"/>
    </source>
</evidence>
<evidence type="ECO:0000259" key="7">
    <source>
        <dbReference type="Pfam" id="PF08240"/>
    </source>
</evidence>
<comment type="caution">
    <text evidence="8">The sequence shown here is derived from an EMBL/GenBank/DDBJ whole genome shotgun (WGS) entry which is preliminary data.</text>
</comment>
<dbReference type="PANTHER" id="PTHR43350:SF19">
    <property type="entry name" value="D-GULOSIDE 3-DEHYDROGENASE"/>
    <property type="match status" value="1"/>
</dbReference>
<dbReference type="SUPFAM" id="SSF50129">
    <property type="entry name" value="GroES-like"/>
    <property type="match status" value="1"/>
</dbReference>
<dbReference type="GO" id="GO:0046872">
    <property type="term" value="F:metal ion binding"/>
    <property type="evidence" value="ECO:0007669"/>
    <property type="project" value="UniProtKB-KW"/>
</dbReference>
<accession>A0A7X3JZ49</accession>
<dbReference type="GO" id="GO:0016491">
    <property type="term" value="F:oxidoreductase activity"/>
    <property type="evidence" value="ECO:0007669"/>
    <property type="project" value="UniProtKB-KW"/>
</dbReference>
<dbReference type="InterPro" id="IPR013154">
    <property type="entry name" value="ADH-like_N"/>
</dbReference>
<dbReference type="InterPro" id="IPR013149">
    <property type="entry name" value="ADH-like_C"/>
</dbReference>
<keyword evidence="4" id="KW-0862">Zinc</keyword>
<dbReference type="AlphaFoldDB" id="A0A7X3JZ49"/>
<feature type="domain" description="Alcohol dehydrogenase-like C-terminal" evidence="6">
    <location>
        <begin position="161"/>
        <end position="284"/>
    </location>
</feature>
<reference evidence="8 9" key="1">
    <citation type="journal article" date="2019" name="Microorganisms">
        <title>Paenibacillus lutrae sp. nov., A Chitinolytic Species Isolated from A River Otter in Castril Natural Park, Granada, Spain.</title>
        <authorList>
            <person name="Rodriguez M."/>
            <person name="Reina J.C."/>
            <person name="Bejar V."/>
            <person name="Llamas I."/>
        </authorList>
    </citation>
    <scope>NUCLEOTIDE SEQUENCE [LARGE SCALE GENOMIC DNA]</scope>
    <source>
        <strain evidence="8 9">N10</strain>
    </source>
</reference>
<dbReference type="Gene3D" id="3.40.50.720">
    <property type="entry name" value="NAD(P)-binding Rossmann-like Domain"/>
    <property type="match status" value="1"/>
</dbReference>
<evidence type="ECO:0000256" key="1">
    <source>
        <dbReference type="ARBA" id="ARBA00001947"/>
    </source>
</evidence>
<dbReference type="Pfam" id="PF08240">
    <property type="entry name" value="ADH_N"/>
    <property type="match status" value="1"/>
</dbReference>
<gene>
    <name evidence="8" type="ORF">EDM21_09835</name>
</gene>
<evidence type="ECO:0000313" key="8">
    <source>
        <dbReference type="EMBL" id="MVO99828.1"/>
    </source>
</evidence>
<dbReference type="OrthoDB" id="9781031at2"/>
<keyword evidence="9" id="KW-1185">Reference proteome</keyword>
<dbReference type="CDD" id="cd08255">
    <property type="entry name" value="2-desacetyl-2-hydroxyethyl_bacteriochlorophyllide_like"/>
    <property type="match status" value="1"/>
</dbReference>
<dbReference type="SUPFAM" id="SSF51735">
    <property type="entry name" value="NAD(P)-binding Rossmann-fold domains"/>
    <property type="match status" value="1"/>
</dbReference>
<dbReference type="InterPro" id="IPR011032">
    <property type="entry name" value="GroES-like_sf"/>
</dbReference>
<sequence length="341" mass="37143">MSNLELRTGSRSLNCIFEQANRIVFREEDVPQPGPEEILCGAKVSLVSTGTELSCLRGRFDAGTVWESWVKYPFYPGYSMVAEVMEVGSAVEGVRVGDRIVCQAPHKQYFVLKAREAVIVPDSISDEQAAFLPISRVALLGVLRAEPALGERVGVIGLGLIGQLVIQFLNLCGTRQLIAIAPSSSRLQLALENGATDLLDMEAAAALGPIEELTGGKMLDTVYDVTGYHEVLQSCTRFTKDLGKVILLGDSTQPNKQSVGPRVVFNSVSILGIHGRMMAGFKEWTEPGMNAYIFDYMNRGKLNVGRLISKKESPLKADLVYGQLADPQSGLMGVVFDWTQL</sequence>
<evidence type="ECO:0000259" key="6">
    <source>
        <dbReference type="Pfam" id="PF00107"/>
    </source>
</evidence>
<dbReference type="Pfam" id="PF00107">
    <property type="entry name" value="ADH_zinc_N"/>
    <property type="match status" value="1"/>
</dbReference>
<comment type="similarity">
    <text evidence="2">Belongs to the zinc-containing alcohol dehydrogenase family.</text>
</comment>
<dbReference type="Proteomes" id="UP000490800">
    <property type="component" value="Unassembled WGS sequence"/>
</dbReference>
<dbReference type="EMBL" id="RHLK01000004">
    <property type="protein sequence ID" value="MVO99828.1"/>
    <property type="molecule type" value="Genomic_DNA"/>
</dbReference>
<name>A0A7X3JZ49_9BACL</name>
<evidence type="ECO:0000313" key="9">
    <source>
        <dbReference type="Proteomes" id="UP000490800"/>
    </source>
</evidence>
<comment type="cofactor">
    <cofactor evidence="1">
        <name>Zn(2+)</name>
        <dbReference type="ChEBI" id="CHEBI:29105"/>
    </cofactor>
</comment>
<dbReference type="InterPro" id="IPR036291">
    <property type="entry name" value="NAD(P)-bd_dom_sf"/>
</dbReference>
<organism evidence="8 9">
    <name type="scientific">Paenibacillus lutrae</name>
    <dbReference type="NCBI Taxonomy" id="2078573"/>
    <lineage>
        <taxon>Bacteria</taxon>
        <taxon>Bacillati</taxon>
        <taxon>Bacillota</taxon>
        <taxon>Bacilli</taxon>
        <taxon>Bacillales</taxon>
        <taxon>Paenibacillaceae</taxon>
        <taxon>Paenibacillus</taxon>
    </lineage>
</organism>
<dbReference type="Gene3D" id="3.90.180.10">
    <property type="entry name" value="Medium-chain alcohol dehydrogenases, catalytic domain"/>
    <property type="match status" value="2"/>
</dbReference>
<evidence type="ECO:0000256" key="2">
    <source>
        <dbReference type="ARBA" id="ARBA00008072"/>
    </source>
</evidence>
<dbReference type="PANTHER" id="PTHR43350">
    <property type="entry name" value="NAD-DEPENDENT ALCOHOL DEHYDROGENASE"/>
    <property type="match status" value="1"/>
</dbReference>